<reference evidence="1" key="1">
    <citation type="submission" date="2021-10" db="EMBL/GenBank/DDBJ databases">
        <title>Melipona bicolor Genome sequencing and assembly.</title>
        <authorList>
            <person name="Araujo N.S."/>
            <person name="Arias M.C."/>
        </authorList>
    </citation>
    <scope>NUCLEOTIDE SEQUENCE</scope>
    <source>
        <strain evidence="1">USP_2M_L1-L4_2017</strain>
        <tissue evidence="1">Whole body</tissue>
    </source>
</reference>
<evidence type="ECO:0000313" key="2">
    <source>
        <dbReference type="Proteomes" id="UP001177670"/>
    </source>
</evidence>
<organism evidence="1 2">
    <name type="scientific">Melipona bicolor</name>
    <dbReference type="NCBI Taxonomy" id="60889"/>
    <lineage>
        <taxon>Eukaryota</taxon>
        <taxon>Metazoa</taxon>
        <taxon>Ecdysozoa</taxon>
        <taxon>Arthropoda</taxon>
        <taxon>Hexapoda</taxon>
        <taxon>Insecta</taxon>
        <taxon>Pterygota</taxon>
        <taxon>Neoptera</taxon>
        <taxon>Endopterygota</taxon>
        <taxon>Hymenoptera</taxon>
        <taxon>Apocrita</taxon>
        <taxon>Aculeata</taxon>
        <taxon>Apoidea</taxon>
        <taxon>Anthophila</taxon>
        <taxon>Apidae</taxon>
        <taxon>Melipona</taxon>
    </lineage>
</organism>
<protein>
    <submittedName>
        <fullName evidence="1">Uncharacterized protein</fullName>
    </submittedName>
</protein>
<dbReference type="Proteomes" id="UP001177670">
    <property type="component" value="Unassembled WGS sequence"/>
</dbReference>
<accession>A0AA40FCP7</accession>
<sequence>MAGSRKTVRLAVDVGTANNLFGLRFVYKSARVSESEWHIHTEPEMGDTRSLRCTNEEMEPLGACIVDFRGDLNFCRLVTPQFEEKQRHRGGAVQVQSERPESSCGGRLQEVAIPLIAHIPGLAGARQRILAAPVREPGEARVAKQRDV</sequence>
<dbReference type="AlphaFoldDB" id="A0AA40FCP7"/>
<name>A0AA40FCP7_9HYME</name>
<dbReference type="EMBL" id="JAHYIQ010000069">
    <property type="protein sequence ID" value="KAK1116559.1"/>
    <property type="molecule type" value="Genomic_DNA"/>
</dbReference>
<keyword evidence="2" id="KW-1185">Reference proteome</keyword>
<gene>
    <name evidence="1" type="ORF">K0M31_018280</name>
</gene>
<comment type="caution">
    <text evidence="1">The sequence shown here is derived from an EMBL/GenBank/DDBJ whole genome shotgun (WGS) entry which is preliminary data.</text>
</comment>
<evidence type="ECO:0000313" key="1">
    <source>
        <dbReference type="EMBL" id="KAK1116559.1"/>
    </source>
</evidence>
<proteinExistence type="predicted"/>